<accession>A0A6B3N6M1</accession>
<organism evidence="1">
    <name type="scientific">Symploca sp. SIO1C4</name>
    <dbReference type="NCBI Taxonomy" id="2607765"/>
    <lineage>
        <taxon>Bacteria</taxon>
        <taxon>Bacillati</taxon>
        <taxon>Cyanobacteriota</taxon>
        <taxon>Cyanophyceae</taxon>
        <taxon>Coleofasciculales</taxon>
        <taxon>Coleofasciculaceae</taxon>
        <taxon>Symploca</taxon>
    </lineage>
</organism>
<dbReference type="Gene3D" id="3.40.50.300">
    <property type="entry name" value="P-loop containing nucleotide triphosphate hydrolases"/>
    <property type="match status" value="1"/>
</dbReference>
<dbReference type="GO" id="GO:0016740">
    <property type="term" value="F:transferase activity"/>
    <property type="evidence" value="ECO:0007669"/>
    <property type="project" value="UniProtKB-KW"/>
</dbReference>
<evidence type="ECO:0000313" key="1">
    <source>
        <dbReference type="EMBL" id="NER28759.1"/>
    </source>
</evidence>
<name>A0A6B3N6M1_9CYAN</name>
<dbReference type="SUPFAM" id="SSF52540">
    <property type="entry name" value="P-loop containing nucleoside triphosphate hydrolases"/>
    <property type="match status" value="1"/>
</dbReference>
<dbReference type="AlphaFoldDB" id="A0A6B3N6M1"/>
<keyword evidence="1" id="KW-0808">Transferase</keyword>
<dbReference type="Pfam" id="PF19798">
    <property type="entry name" value="Sulfotransfer_5"/>
    <property type="match status" value="1"/>
</dbReference>
<dbReference type="PANTHER" id="PTHR48419:SF1">
    <property type="entry name" value="SULFOTRANSFERASE DOMAIN-CONTAINING PROTEIN"/>
    <property type="match status" value="1"/>
</dbReference>
<dbReference type="EMBL" id="JAAHFQ010000258">
    <property type="protein sequence ID" value="NER28759.1"/>
    <property type="molecule type" value="Genomic_DNA"/>
</dbReference>
<proteinExistence type="predicted"/>
<sequence length="254" mass="30311">MKNNIVVLWSHPRSLSTAFERMIMNRGDFKILHEPFAYIYYVLEKRGLPTGMIIDAEHPTQFEDIKNQILHNSKQQPVFLKDMAYHCYEYLVKDESFLQNLVNTFIIRNPAKSIPSYYFLDPKIIEDEIGYQQQYHLFEKIAEFSGQIPVVIDADDLQSHPEEIIASYCQRINIKFIPEALQWRSFYSKQWDVWKIWHADVTSSSKIYSGSINQYEENVTNNDRIRELYDYSLPFYQQMYQHRIVPDSTKIIEK</sequence>
<protein>
    <submittedName>
        <fullName evidence="1">Sulfotransferase family protein</fullName>
    </submittedName>
</protein>
<comment type="caution">
    <text evidence="1">The sequence shown here is derived from an EMBL/GenBank/DDBJ whole genome shotgun (WGS) entry which is preliminary data.</text>
</comment>
<dbReference type="InterPro" id="IPR027417">
    <property type="entry name" value="P-loop_NTPase"/>
</dbReference>
<dbReference type="PANTHER" id="PTHR48419">
    <property type="entry name" value="SULFOTRANSFERASE DOMAIN-CONTAINING PROTEIN"/>
    <property type="match status" value="1"/>
</dbReference>
<gene>
    <name evidence="1" type="ORF">F6J89_14265</name>
</gene>
<reference evidence="1" key="1">
    <citation type="submission" date="2019-11" db="EMBL/GenBank/DDBJ databases">
        <title>Genomic insights into an expanded diversity of filamentous marine cyanobacteria reveals the extraordinary biosynthetic potential of Moorea and Okeania.</title>
        <authorList>
            <person name="Ferreira Leao T."/>
            <person name="Wang M."/>
            <person name="Moss N."/>
            <person name="Da Silva R."/>
            <person name="Sanders J."/>
            <person name="Nurk S."/>
            <person name="Gurevich A."/>
            <person name="Humphrey G."/>
            <person name="Reher R."/>
            <person name="Zhu Q."/>
            <person name="Belda-Ferre P."/>
            <person name="Glukhov E."/>
            <person name="Rex R."/>
            <person name="Dorrestein P.C."/>
            <person name="Knight R."/>
            <person name="Pevzner P."/>
            <person name="Gerwick W.H."/>
            <person name="Gerwick L."/>
        </authorList>
    </citation>
    <scope>NUCLEOTIDE SEQUENCE</scope>
    <source>
        <strain evidence="1">SIO1C4</strain>
    </source>
</reference>
<dbReference type="InterPro" id="IPR053226">
    <property type="entry name" value="Pyrrolopyrazine_biosynth_F"/>
</dbReference>